<dbReference type="GO" id="GO:0003677">
    <property type="term" value="F:DNA binding"/>
    <property type="evidence" value="ECO:0007669"/>
    <property type="project" value="UniProtKB-KW"/>
</dbReference>
<keyword evidence="1" id="KW-0238">DNA-binding</keyword>
<dbReference type="EMBL" id="PVXP01000015">
    <property type="protein sequence ID" value="PRR85567.1"/>
    <property type="molecule type" value="Genomic_DNA"/>
</dbReference>
<organism evidence="3 4">
    <name type="scientific">Clostridium luticellarii</name>
    <dbReference type="NCBI Taxonomy" id="1691940"/>
    <lineage>
        <taxon>Bacteria</taxon>
        <taxon>Bacillati</taxon>
        <taxon>Bacillota</taxon>
        <taxon>Clostridia</taxon>
        <taxon>Eubacteriales</taxon>
        <taxon>Clostridiaceae</taxon>
        <taxon>Clostridium</taxon>
    </lineage>
</organism>
<dbReference type="CDD" id="cd00093">
    <property type="entry name" value="HTH_XRE"/>
    <property type="match status" value="1"/>
</dbReference>
<dbReference type="SUPFAM" id="SSF47413">
    <property type="entry name" value="lambda repressor-like DNA-binding domains"/>
    <property type="match status" value="1"/>
</dbReference>
<dbReference type="RefSeq" id="WP_106009095.1">
    <property type="nucleotide sequence ID" value="NZ_PVXP01000015.1"/>
</dbReference>
<name>A0A2T0BNX1_9CLOT</name>
<keyword evidence="4" id="KW-1185">Reference proteome</keyword>
<evidence type="ECO:0000313" key="4">
    <source>
        <dbReference type="Proteomes" id="UP000237798"/>
    </source>
</evidence>
<dbReference type="AlphaFoldDB" id="A0A2T0BNX1"/>
<dbReference type="OrthoDB" id="1766270at2"/>
<comment type="caution">
    <text evidence="3">The sequence shown here is derived from an EMBL/GenBank/DDBJ whole genome shotgun (WGS) entry which is preliminary data.</text>
</comment>
<accession>A0A2T0BNX1</accession>
<dbReference type="PANTHER" id="PTHR46558">
    <property type="entry name" value="TRACRIPTIONAL REGULATORY PROTEIN-RELATED-RELATED"/>
    <property type="match status" value="1"/>
</dbReference>
<protein>
    <submittedName>
        <fullName evidence="3">HTH-type transcriptional regulator SinR</fullName>
    </submittedName>
</protein>
<sequence length="135" mass="15149">MDAISKNIRKIRKEKGITQIQLSKMIGSTNDYISKLERGLRKNPSSHMLNKIAKALNVSVQRLYKENNEDDSIEEILNNICNNAPDTDLPLSALIVTQFIEEGLIDSKGNMSPKVKKLLLEAIALQSKVDNVKKD</sequence>
<evidence type="ECO:0000256" key="1">
    <source>
        <dbReference type="ARBA" id="ARBA00023125"/>
    </source>
</evidence>
<reference evidence="3 4" key="1">
    <citation type="submission" date="2018-03" db="EMBL/GenBank/DDBJ databases">
        <title>Genome sequence of Clostridium luticellarii DSM 29923.</title>
        <authorList>
            <person name="Poehlein A."/>
            <person name="Daniel R."/>
        </authorList>
    </citation>
    <scope>NUCLEOTIDE SEQUENCE [LARGE SCALE GENOMIC DNA]</scope>
    <source>
        <strain evidence="3 4">DSM 29923</strain>
    </source>
</reference>
<dbReference type="Gene3D" id="1.10.260.40">
    <property type="entry name" value="lambda repressor-like DNA-binding domains"/>
    <property type="match status" value="1"/>
</dbReference>
<dbReference type="PROSITE" id="PS50943">
    <property type="entry name" value="HTH_CROC1"/>
    <property type="match status" value="1"/>
</dbReference>
<dbReference type="InterPro" id="IPR001387">
    <property type="entry name" value="Cro/C1-type_HTH"/>
</dbReference>
<dbReference type="InterPro" id="IPR010982">
    <property type="entry name" value="Lambda_DNA-bd_dom_sf"/>
</dbReference>
<dbReference type="Proteomes" id="UP000237798">
    <property type="component" value="Unassembled WGS sequence"/>
</dbReference>
<feature type="domain" description="HTH cro/C1-type" evidence="2">
    <location>
        <begin position="8"/>
        <end position="63"/>
    </location>
</feature>
<evidence type="ECO:0000259" key="2">
    <source>
        <dbReference type="PROSITE" id="PS50943"/>
    </source>
</evidence>
<gene>
    <name evidence="3" type="primary">sinR</name>
    <name evidence="3" type="ORF">CLLU_14880</name>
</gene>
<dbReference type="Pfam" id="PF01381">
    <property type="entry name" value="HTH_3"/>
    <property type="match status" value="1"/>
</dbReference>
<dbReference type="PANTHER" id="PTHR46558:SF4">
    <property type="entry name" value="DNA-BIDING PHAGE PROTEIN"/>
    <property type="match status" value="1"/>
</dbReference>
<dbReference type="SMART" id="SM00530">
    <property type="entry name" value="HTH_XRE"/>
    <property type="match status" value="1"/>
</dbReference>
<proteinExistence type="predicted"/>
<evidence type="ECO:0000313" key="3">
    <source>
        <dbReference type="EMBL" id="PRR85567.1"/>
    </source>
</evidence>